<dbReference type="InterPro" id="IPR036182">
    <property type="entry name" value="PCuAC_sf"/>
</dbReference>
<proteinExistence type="predicted"/>
<dbReference type="InterPro" id="IPR058248">
    <property type="entry name" value="Lxx211020-like"/>
</dbReference>
<sequence>MRVPTAARAALVPVAASALTLAGLSAWAGSGAAGSPSEPVVTRARVLLPANPDTTAAFFDIRNRGGADDELVEVSSPAAGRAMLSRVEVRDGAGTMRMVPSVRLPAGGTLRMSTAGVDVMVDDPPSVRVGDRMPFVLRFRDAGPVRVEAVVVRPGDL</sequence>
<evidence type="ECO:0000256" key="1">
    <source>
        <dbReference type="SAM" id="SignalP"/>
    </source>
</evidence>
<keyword evidence="1" id="KW-0732">Signal</keyword>
<dbReference type="PANTHER" id="PTHR36302">
    <property type="entry name" value="BLR7088 PROTEIN"/>
    <property type="match status" value="1"/>
</dbReference>
<comment type="caution">
    <text evidence="2">The sequence shown here is derived from an EMBL/GenBank/DDBJ whole genome shotgun (WGS) entry which is preliminary data.</text>
</comment>
<accession>A0ABS0NTU8</accession>
<dbReference type="EMBL" id="JACYXC010000001">
    <property type="protein sequence ID" value="MBH5338507.1"/>
    <property type="molecule type" value="Genomic_DNA"/>
</dbReference>
<dbReference type="PANTHER" id="PTHR36302:SF1">
    <property type="entry name" value="COPPER CHAPERONE PCU(A)C"/>
    <property type="match status" value="1"/>
</dbReference>
<feature type="chain" id="PRO_5046856644" evidence="1">
    <location>
        <begin position="29"/>
        <end position="157"/>
    </location>
</feature>
<keyword evidence="3" id="KW-1185">Reference proteome</keyword>
<dbReference type="Proteomes" id="UP000807371">
    <property type="component" value="Unassembled WGS sequence"/>
</dbReference>
<dbReference type="Pfam" id="PF04314">
    <property type="entry name" value="PCuAC"/>
    <property type="match status" value="1"/>
</dbReference>
<feature type="signal peptide" evidence="1">
    <location>
        <begin position="1"/>
        <end position="28"/>
    </location>
</feature>
<reference evidence="2 3" key="1">
    <citation type="submission" date="2020-09" db="EMBL/GenBank/DDBJ databases">
        <title>Biosynthesis of the nuclear factor of activated T cells inhibitor NFAT-133 and its congeners in Streptomyces pactum.</title>
        <authorList>
            <person name="Zhou W."/>
            <person name="Posri P."/>
            <person name="Abugrain M.E."/>
            <person name="Weisberg A.J."/>
            <person name="Chang J.H."/>
            <person name="Mahmud T."/>
        </authorList>
    </citation>
    <scope>NUCLEOTIDE SEQUENCE [LARGE SCALE GENOMIC DNA]</scope>
    <source>
        <strain evidence="2 3">ATCC 27456</strain>
    </source>
</reference>
<dbReference type="InterPro" id="IPR007410">
    <property type="entry name" value="LpqE-like"/>
</dbReference>
<dbReference type="SUPFAM" id="SSF110087">
    <property type="entry name" value="DR1885-like metal-binding protein"/>
    <property type="match status" value="1"/>
</dbReference>
<evidence type="ECO:0000313" key="2">
    <source>
        <dbReference type="EMBL" id="MBH5338507.1"/>
    </source>
</evidence>
<protein>
    <submittedName>
        <fullName evidence="2">Copper chaperone PCu(A)C</fullName>
    </submittedName>
</protein>
<evidence type="ECO:0000313" key="3">
    <source>
        <dbReference type="Proteomes" id="UP000807371"/>
    </source>
</evidence>
<gene>
    <name evidence="2" type="ORF">IHE55_28495</name>
</gene>
<organism evidence="2 3">
    <name type="scientific">Streptomyces pactum</name>
    <dbReference type="NCBI Taxonomy" id="68249"/>
    <lineage>
        <taxon>Bacteria</taxon>
        <taxon>Bacillati</taxon>
        <taxon>Actinomycetota</taxon>
        <taxon>Actinomycetes</taxon>
        <taxon>Kitasatosporales</taxon>
        <taxon>Streptomycetaceae</taxon>
        <taxon>Streptomyces</taxon>
    </lineage>
</organism>
<dbReference type="Gene3D" id="2.60.40.1890">
    <property type="entry name" value="PCu(A)C copper chaperone"/>
    <property type="match status" value="1"/>
</dbReference>
<name>A0ABS0NTU8_9ACTN</name>
<dbReference type="RefSeq" id="WP_197991662.1">
    <property type="nucleotide sequence ID" value="NZ_JACYXC010000001.1"/>
</dbReference>